<evidence type="ECO:0000313" key="3">
    <source>
        <dbReference type="Proteomes" id="UP000051681"/>
    </source>
</evidence>
<dbReference type="OrthoDB" id="9808190at2"/>
<accession>A0A0P1H478</accession>
<feature type="transmembrane region" description="Helical" evidence="1">
    <location>
        <begin position="31"/>
        <end position="49"/>
    </location>
</feature>
<organism evidence="2 3">
    <name type="scientific">Thalassovita mediterranea</name>
    <dbReference type="NCBI Taxonomy" id="340021"/>
    <lineage>
        <taxon>Bacteria</taxon>
        <taxon>Pseudomonadati</taxon>
        <taxon>Pseudomonadota</taxon>
        <taxon>Alphaproteobacteria</taxon>
        <taxon>Rhodobacterales</taxon>
        <taxon>Roseobacteraceae</taxon>
        <taxon>Thalassovita</taxon>
    </lineage>
</organism>
<proteinExistence type="predicted"/>
<keyword evidence="3" id="KW-1185">Reference proteome</keyword>
<reference evidence="2 3" key="1">
    <citation type="submission" date="2015-09" db="EMBL/GenBank/DDBJ databases">
        <authorList>
            <consortium name="Swine Surveillance"/>
        </authorList>
    </citation>
    <scope>NUCLEOTIDE SEQUENCE [LARGE SCALE GENOMIC DNA]</scope>
    <source>
        <strain evidence="2 3">CECT 8383</strain>
    </source>
</reference>
<dbReference type="Proteomes" id="UP000051681">
    <property type="component" value="Unassembled WGS sequence"/>
</dbReference>
<evidence type="ECO:0000313" key="2">
    <source>
        <dbReference type="EMBL" id="CUH83869.1"/>
    </source>
</evidence>
<feature type="transmembrane region" description="Helical" evidence="1">
    <location>
        <begin position="55"/>
        <end position="74"/>
    </location>
</feature>
<dbReference type="EMBL" id="CYSF01000006">
    <property type="protein sequence ID" value="CUH83869.1"/>
    <property type="molecule type" value="Genomic_DNA"/>
</dbReference>
<evidence type="ECO:0000256" key="1">
    <source>
        <dbReference type="SAM" id="Phobius"/>
    </source>
</evidence>
<keyword evidence="1" id="KW-1133">Transmembrane helix</keyword>
<dbReference type="InterPro" id="IPR019253">
    <property type="entry name" value="DUF2244_TM"/>
</dbReference>
<gene>
    <name evidence="2" type="ORF">TM5383_01073</name>
</gene>
<protein>
    <recommendedName>
        <fullName evidence="4">Integral membrane protein</fullName>
    </recommendedName>
</protein>
<keyword evidence="1" id="KW-0472">Membrane</keyword>
<dbReference type="AlphaFoldDB" id="A0A0P1H478"/>
<sequence length="170" mass="19019">MPHQWSPSPSVPDSAVPALSLTPFRSLPRRGFAWMILLAFGLSLIPLLGVLGTMALWGLLPFVLLMVAGLWWGLEQSYKSGDILEELHLRGDELCLTHKPVKGPTQEWRCNCYWARVDMHVSGGKVPFYITLSGNGRQVEIGSFLSEDERKVLFGELKDYLKALQQVQAP</sequence>
<keyword evidence="1" id="KW-0812">Transmembrane</keyword>
<name>A0A0P1H478_9RHOB</name>
<dbReference type="STRING" id="340021.TM5383_01073"/>
<dbReference type="Pfam" id="PF10003">
    <property type="entry name" value="DUF2244"/>
    <property type="match status" value="1"/>
</dbReference>
<dbReference type="RefSeq" id="WP_058317987.1">
    <property type="nucleotide sequence ID" value="NZ_CYSF01000006.1"/>
</dbReference>
<evidence type="ECO:0008006" key="4">
    <source>
        <dbReference type="Google" id="ProtNLM"/>
    </source>
</evidence>